<accession>A0A1Z5JS19</accession>
<feature type="chain" id="PRO_5013051938" evidence="2">
    <location>
        <begin position="26"/>
        <end position="250"/>
    </location>
</feature>
<evidence type="ECO:0000256" key="2">
    <source>
        <dbReference type="SAM" id="SignalP"/>
    </source>
</evidence>
<protein>
    <submittedName>
        <fullName evidence="3">Uncharacterized protein</fullName>
    </submittedName>
</protein>
<keyword evidence="1" id="KW-0793">Thylakoid</keyword>
<dbReference type="SUPFAM" id="SSF101112">
    <property type="entry name" value="Oxygen-evolving enhancer protein 3"/>
    <property type="match status" value="1"/>
</dbReference>
<name>A0A1Z5JS19_FISSO</name>
<feature type="signal peptide" evidence="2">
    <location>
        <begin position="1"/>
        <end position="25"/>
    </location>
</feature>
<dbReference type="Proteomes" id="UP000198406">
    <property type="component" value="Unassembled WGS sequence"/>
</dbReference>
<organism evidence="3 4">
    <name type="scientific">Fistulifera solaris</name>
    <name type="common">Oleaginous diatom</name>
    <dbReference type="NCBI Taxonomy" id="1519565"/>
    <lineage>
        <taxon>Eukaryota</taxon>
        <taxon>Sar</taxon>
        <taxon>Stramenopiles</taxon>
        <taxon>Ochrophyta</taxon>
        <taxon>Bacillariophyta</taxon>
        <taxon>Bacillariophyceae</taxon>
        <taxon>Bacillariophycidae</taxon>
        <taxon>Naviculales</taxon>
        <taxon>Naviculaceae</taxon>
        <taxon>Fistulifera</taxon>
    </lineage>
</organism>
<evidence type="ECO:0000256" key="1">
    <source>
        <dbReference type="ARBA" id="ARBA00023078"/>
    </source>
</evidence>
<sequence length="250" mass="27658">MDTPRLKVTLPRIAAALLFVNNASAFQQSRVPTRLLQRLPNRTFRWLESPSDRCKHPCSEEATSDDLTMDRREAGYALLGQLWAVGVLPSAMIFPESAFAGAEANIQLPNPLEAITDRSTKKCMVESLGNRECLVYEDPENKLYQGTDGRVWLDRIEKASSSFADIPTLVEAKKWSQVTGIMTGPCGDLIRTLGQLAESSDNSDVAKQNVKKLKTSLYAIQAAVDRKQGDLVLKYHKAATDDLVAFVQSL</sequence>
<evidence type="ECO:0000313" key="4">
    <source>
        <dbReference type="Proteomes" id="UP000198406"/>
    </source>
</evidence>
<dbReference type="Gene3D" id="1.20.120.290">
    <property type="entry name" value="Oxygen-evolving enhancer protein 3 (PsbQ), four-helix up-down bundle"/>
    <property type="match status" value="1"/>
</dbReference>
<dbReference type="InParanoid" id="A0A1Z5JS19"/>
<keyword evidence="4" id="KW-1185">Reference proteome</keyword>
<evidence type="ECO:0000313" key="3">
    <source>
        <dbReference type="EMBL" id="GAX16823.1"/>
    </source>
</evidence>
<comment type="caution">
    <text evidence="3">The sequence shown here is derived from an EMBL/GenBank/DDBJ whole genome shotgun (WGS) entry which is preliminary data.</text>
</comment>
<reference evidence="3 4" key="1">
    <citation type="journal article" date="2015" name="Plant Cell">
        <title>Oil accumulation by the oleaginous diatom Fistulifera solaris as revealed by the genome and transcriptome.</title>
        <authorList>
            <person name="Tanaka T."/>
            <person name="Maeda Y."/>
            <person name="Veluchamy A."/>
            <person name="Tanaka M."/>
            <person name="Abida H."/>
            <person name="Marechal E."/>
            <person name="Bowler C."/>
            <person name="Muto M."/>
            <person name="Sunaga Y."/>
            <person name="Tanaka M."/>
            <person name="Yoshino T."/>
            <person name="Taniguchi T."/>
            <person name="Fukuda Y."/>
            <person name="Nemoto M."/>
            <person name="Matsumoto M."/>
            <person name="Wong P.S."/>
            <person name="Aburatani S."/>
            <person name="Fujibuchi W."/>
        </authorList>
    </citation>
    <scope>NUCLEOTIDE SEQUENCE [LARGE SCALE GENOMIC DNA]</scope>
    <source>
        <strain evidence="3 4">JPCC DA0580</strain>
    </source>
</reference>
<proteinExistence type="predicted"/>
<dbReference type="InterPro" id="IPR023222">
    <property type="entry name" value="PsbQ-like_dom_sf"/>
</dbReference>
<dbReference type="OrthoDB" id="46251at2759"/>
<dbReference type="AlphaFoldDB" id="A0A1Z5JS19"/>
<gene>
    <name evidence="3" type="ORF">FisN_5Hu195</name>
</gene>
<dbReference type="EMBL" id="BDSP01000111">
    <property type="protein sequence ID" value="GAX16823.1"/>
    <property type="molecule type" value="Genomic_DNA"/>
</dbReference>
<keyword evidence="2" id="KW-0732">Signal</keyword>